<dbReference type="EMBL" id="CP041614">
    <property type="protein sequence ID" value="QDO84395.1"/>
    <property type="molecule type" value="Genomic_DNA"/>
</dbReference>
<organism evidence="2 3">
    <name type="scientific">Shewanella psychropiezotolerans</name>
    <dbReference type="NCBI Taxonomy" id="2593655"/>
    <lineage>
        <taxon>Bacteria</taxon>
        <taxon>Pseudomonadati</taxon>
        <taxon>Pseudomonadota</taxon>
        <taxon>Gammaproteobacteria</taxon>
        <taxon>Alteromonadales</taxon>
        <taxon>Shewanellaceae</taxon>
        <taxon>Shewanella</taxon>
    </lineage>
</organism>
<proteinExistence type="predicted"/>
<dbReference type="RefSeq" id="WP_144046754.1">
    <property type="nucleotide sequence ID" value="NZ_CP041614.1"/>
</dbReference>
<dbReference type="InterPro" id="IPR050706">
    <property type="entry name" value="Cyclic-di-GMP_PDE-like"/>
</dbReference>
<dbReference type="PANTHER" id="PTHR33121">
    <property type="entry name" value="CYCLIC DI-GMP PHOSPHODIESTERASE PDEF"/>
    <property type="match status" value="1"/>
</dbReference>
<dbReference type="Pfam" id="PF00563">
    <property type="entry name" value="EAL"/>
    <property type="match status" value="1"/>
</dbReference>
<dbReference type="SUPFAM" id="SSF141868">
    <property type="entry name" value="EAL domain-like"/>
    <property type="match status" value="1"/>
</dbReference>
<evidence type="ECO:0000313" key="2">
    <source>
        <dbReference type="EMBL" id="QDO84395.1"/>
    </source>
</evidence>
<dbReference type="InterPro" id="IPR035919">
    <property type="entry name" value="EAL_sf"/>
</dbReference>
<sequence>MVSLDNLYLGAEYQPLINTSDSSVYGYEALSRFTDLDGRHTPPNIVFDHLHNQASLLEKVEIQAKFFQLKHSIASLPLFINLDPHAIGPKSQHMLNLLSLRPNLTVEIIENTCINDANLSRILVSHLKSKQINVALDDIGAPHSMLSLALLGQVDTLKFDIHWLNQMGNIEQEYLMKALIRFAKDCRKQTVLEGVENRQQFALAQELGIDLVQGFLFKSQFITAPSVTPLLALDENLTNIEPLPAKLMN</sequence>
<dbReference type="Proteomes" id="UP000315947">
    <property type="component" value="Chromosome"/>
</dbReference>
<gene>
    <name evidence="2" type="ORF">FM037_15715</name>
</gene>
<evidence type="ECO:0000313" key="3">
    <source>
        <dbReference type="Proteomes" id="UP000315947"/>
    </source>
</evidence>
<protein>
    <submittedName>
        <fullName evidence="2">EAL domain-containing protein</fullName>
    </submittedName>
</protein>
<dbReference type="InterPro" id="IPR001633">
    <property type="entry name" value="EAL_dom"/>
</dbReference>
<keyword evidence="3" id="KW-1185">Reference proteome</keyword>
<reference evidence="2 3" key="1">
    <citation type="submission" date="2019-07" db="EMBL/GenBank/DDBJ databases">
        <title>Shewanella sp. YLB-06 whole genomic sequence.</title>
        <authorList>
            <person name="Yu L."/>
        </authorList>
    </citation>
    <scope>NUCLEOTIDE SEQUENCE [LARGE SCALE GENOMIC DNA]</scope>
    <source>
        <strain evidence="2 3">YLB-06</strain>
    </source>
</reference>
<name>A0ABX5WZ61_9GAMM</name>
<accession>A0ABX5WZ61</accession>
<dbReference type="Gene3D" id="3.20.20.450">
    <property type="entry name" value="EAL domain"/>
    <property type="match status" value="1"/>
</dbReference>
<evidence type="ECO:0000259" key="1">
    <source>
        <dbReference type="PROSITE" id="PS50883"/>
    </source>
</evidence>
<dbReference type="SMART" id="SM00052">
    <property type="entry name" value="EAL"/>
    <property type="match status" value="1"/>
</dbReference>
<dbReference type="PROSITE" id="PS50883">
    <property type="entry name" value="EAL"/>
    <property type="match status" value="1"/>
</dbReference>
<dbReference type="CDD" id="cd01948">
    <property type="entry name" value="EAL"/>
    <property type="match status" value="1"/>
</dbReference>
<dbReference type="PANTHER" id="PTHR33121:SF76">
    <property type="entry name" value="SIGNALING PROTEIN"/>
    <property type="match status" value="1"/>
</dbReference>
<feature type="domain" description="EAL" evidence="1">
    <location>
        <begin position="1"/>
        <end position="234"/>
    </location>
</feature>